<feature type="chain" id="PRO_5031457200" evidence="4">
    <location>
        <begin position="20"/>
        <end position="322"/>
    </location>
</feature>
<dbReference type="Pfam" id="PF13609">
    <property type="entry name" value="Porin_4"/>
    <property type="match status" value="1"/>
</dbReference>
<evidence type="ECO:0000256" key="3">
    <source>
        <dbReference type="ARBA" id="ARBA00023136"/>
    </source>
</evidence>
<dbReference type="GO" id="GO:0009279">
    <property type="term" value="C:cell outer membrane"/>
    <property type="evidence" value="ECO:0007669"/>
    <property type="project" value="UniProtKB-SubCell"/>
</dbReference>
<sequence length="322" mass="35254">MKKTLVALSVLAAATSAQAIELYNQDGVTVNMHGDIEVVYKNEVNRSSMQQEIQDADFGFDVRYAINDEFSFGAYWEFDGSEDTNAKITENGDTYVAVYSQSYGSIKFGRLCTAVDDMGIGSDYQYGIKTYLDNTTNECADEGVRYDYDNGTFYATLGLIQDKVGMTELDGGVVVQKPASDTEYFDGKLGYRVADFDFTAFYSNTNVEVAKGDHTGYGLEARFAGIESVNLAAAYYATSSDTDNEDNNVVAFAADYTMDKWVFAAGYSIGDHDDNAKDQDNWFLNAGYGIAPNTTVYAEIGGEEKDNVDTDTALAIGVKAEF</sequence>
<dbReference type="AlphaFoldDB" id="A0A7W2FQT9"/>
<keyword evidence="2 4" id="KW-0732">Signal</keyword>
<dbReference type="GO" id="GO:0015288">
    <property type="term" value="F:porin activity"/>
    <property type="evidence" value="ECO:0007669"/>
    <property type="project" value="InterPro"/>
</dbReference>
<dbReference type="PANTHER" id="PTHR34501">
    <property type="entry name" value="PROTEIN YDDL-RELATED"/>
    <property type="match status" value="1"/>
</dbReference>
<gene>
    <name evidence="6" type="ORF">H2O73_09410</name>
</gene>
<keyword evidence="3" id="KW-0472">Membrane</keyword>
<comment type="subcellular location">
    <subcellularLocation>
        <location evidence="1">Cell outer membrane</location>
        <topology evidence="1">Multi-pass membrane protein</topology>
    </subcellularLocation>
</comment>
<comment type="caution">
    <text evidence="6">The sequence shown here is derived from an EMBL/GenBank/DDBJ whole genome shotgun (WGS) entry which is preliminary data.</text>
</comment>
<evidence type="ECO:0000256" key="1">
    <source>
        <dbReference type="ARBA" id="ARBA00004571"/>
    </source>
</evidence>
<evidence type="ECO:0000256" key="2">
    <source>
        <dbReference type="ARBA" id="ARBA00022729"/>
    </source>
</evidence>
<protein>
    <submittedName>
        <fullName evidence="6">Porin</fullName>
    </submittedName>
</protein>
<feature type="signal peptide" evidence="4">
    <location>
        <begin position="1"/>
        <end position="19"/>
    </location>
</feature>
<accession>A0A7W2FQT9</accession>
<dbReference type="PANTHER" id="PTHR34501:SF2">
    <property type="entry name" value="OUTER MEMBRANE PORIN F-RELATED"/>
    <property type="match status" value="1"/>
</dbReference>
<evidence type="ECO:0000313" key="7">
    <source>
        <dbReference type="Proteomes" id="UP000571701"/>
    </source>
</evidence>
<evidence type="ECO:0000259" key="5">
    <source>
        <dbReference type="Pfam" id="PF13609"/>
    </source>
</evidence>
<dbReference type="SUPFAM" id="SSF56935">
    <property type="entry name" value="Porins"/>
    <property type="match status" value="1"/>
</dbReference>
<dbReference type="InterPro" id="IPR033900">
    <property type="entry name" value="Gram_neg_porin_domain"/>
</dbReference>
<proteinExistence type="predicted"/>
<dbReference type="EMBL" id="JACFYF010000004">
    <property type="protein sequence ID" value="MBA5762560.1"/>
    <property type="molecule type" value="Genomic_DNA"/>
</dbReference>
<name>A0A7W2FQT9_9VIBR</name>
<feature type="domain" description="Porin" evidence="5">
    <location>
        <begin position="7"/>
        <end position="305"/>
    </location>
</feature>
<dbReference type="RefSeq" id="WP_182108591.1">
    <property type="nucleotide sequence ID" value="NZ_JACFYF010000004.1"/>
</dbReference>
<dbReference type="InterPro" id="IPR023614">
    <property type="entry name" value="Porin_dom_sf"/>
</dbReference>
<dbReference type="Gene3D" id="2.40.160.10">
    <property type="entry name" value="Porin"/>
    <property type="match status" value="1"/>
</dbReference>
<keyword evidence="7" id="KW-1185">Reference proteome</keyword>
<reference evidence="6 7" key="1">
    <citation type="submission" date="2020-07" db="EMBL/GenBank/DDBJ databases">
        <title>Vibrio marinisediminis sp. nov., isolated from marine sediment.</title>
        <authorList>
            <person name="Ji X."/>
        </authorList>
    </citation>
    <scope>NUCLEOTIDE SEQUENCE [LARGE SCALE GENOMIC DNA]</scope>
    <source>
        <strain evidence="6 7">404</strain>
    </source>
</reference>
<organism evidence="6 7">
    <name type="scientific">Vibrio marinisediminis</name>
    <dbReference type="NCBI Taxonomy" id="2758441"/>
    <lineage>
        <taxon>Bacteria</taxon>
        <taxon>Pseudomonadati</taxon>
        <taxon>Pseudomonadota</taxon>
        <taxon>Gammaproteobacteria</taxon>
        <taxon>Vibrionales</taxon>
        <taxon>Vibrionaceae</taxon>
        <taxon>Vibrio</taxon>
    </lineage>
</organism>
<evidence type="ECO:0000256" key="4">
    <source>
        <dbReference type="SAM" id="SignalP"/>
    </source>
</evidence>
<dbReference type="Proteomes" id="UP000571701">
    <property type="component" value="Unassembled WGS sequence"/>
</dbReference>
<evidence type="ECO:0000313" key="6">
    <source>
        <dbReference type="EMBL" id="MBA5762560.1"/>
    </source>
</evidence>
<dbReference type="InterPro" id="IPR050298">
    <property type="entry name" value="Gram-neg_bact_OMP"/>
</dbReference>